<evidence type="ECO:0000256" key="9">
    <source>
        <dbReference type="SAM" id="Coils"/>
    </source>
</evidence>
<dbReference type="GO" id="GO:0005929">
    <property type="term" value="C:cilium"/>
    <property type="evidence" value="ECO:0007669"/>
    <property type="project" value="UniProtKB-ARBA"/>
</dbReference>
<dbReference type="Pfam" id="PF07679">
    <property type="entry name" value="I-set"/>
    <property type="match status" value="2"/>
</dbReference>
<dbReference type="SMART" id="SM00054">
    <property type="entry name" value="EFh"/>
    <property type="match status" value="3"/>
</dbReference>
<evidence type="ECO:0000259" key="11">
    <source>
        <dbReference type="PROSITE" id="PS50835"/>
    </source>
</evidence>
<dbReference type="InterPro" id="IPR010796">
    <property type="entry name" value="C2_B9-type_dom"/>
</dbReference>
<keyword evidence="8" id="KW-0966">Cell projection</keyword>
<dbReference type="InterPro" id="IPR036179">
    <property type="entry name" value="Ig-like_dom_sf"/>
</dbReference>
<keyword evidence="5" id="KW-0106">Calcium</keyword>
<sequence>MMQNEWTTVHYRSPDPIQNLRVRVTLTRVGGSRRAHASVLPARRLTEDEDEAEAEAGSMEEEAKLIQDTAYEVDGEPITMSRVFGWQEKVFSTTEVAVAQAPIEEDVPNAASLRHSLRLNSTLGTSAYVATAWRHWAAQPLRRKYHEQIVGPGGLLEKGEAGSRLFTYVHADEFCETAESERRVTTSRTEHLNPLVQVVFTKSNRHNQVMNFQTMYVMADCTRGRPAKGKAQAGMDEHLLVHIKAHPDGSFDMRPGFSQGSRRYRFEDSSGYIYEFTVENAAKVEPIKIEKKDGKLQSAVQKRAHVLHRQPAREFMAPPDPTPHALRLLLLAEIVAAKDFERDRLFVDYTVRYDAKIWQPVGVSAGKENQEPGILQGVTQASMMTLYPRDKATGGVRSHVAHFAHPIELELQAGKEPGPAAWPTIVFQVCTYDTWHRYTTEGYGWLSLGGCCPGSRTHYVSTWRPALSIRERMRSFFTGGTPELNDVTYAKVPAGFEGQLLSKFGFQTESSGTLKVRTNAVILQQRLPPARHKASPTKPLARKPQSLAAVIERARQRLKAAHVEVPEPKRSADPPVIKEHPRDLRVHEHADAEFSCSAVGGEPLQYAWFKDGRRMRTATSRKPVLIIPQCADSDVASYMCKVSNADGQASSTDARLELIYPEPEPLPLADEGGDPFFLEHPRDASVPEGGTVELWVRAEGREPLHYQWHYKGRPLAYQTRPRLRIPNARAANEGNYTCEVTNNRGNVMSNDAWVHVEPHVPEPEPEPDLGGEPLVVTHPRDVHVPEGAPFKLSVRAEGRLPLQYCWLFSGRELPRYTQPDMEVPEARMTDIGKYACEVSNELGRVRSNEASVMVEQVGRPPFFLEHPRDVTVMEGEPWQLAVQADGLRPLHFQWHKKGAPLERATRPSLVVEEAALGDAGDYTCEVHNAKGAVVSRPANVRVLKRPQQVMFLEHPHDVTVEEGLPWQLAVRAEGARPLQYQWFSRGQAVAGWTDARARVAKAAMSDGGLYTCEVTSAEGMVAMSNPGLVTVLEGGVRPTIIEHPKDTLVDVGGLIELHVVAEGTPPLEYQWFWRNDVPMEGAVTSSLLIDSATPKHAGSYWCEVRNHKGVAVSDKAAVEIHDDDGRPRILEGPQDQHVTHLGTVDLHVVAAGWEPLRYQWYYNGEALGGQTRPRLVLERARKATHQGVYTVQVGNEVDSVLSNEAYVLVEAVDIFHMIEKYVEEQRTTFKNLFMQFNRKKDHTLGGKELEALVRLVYPEVQANEIRHFKVMVDTDGAGSLSYKKLAMAMKECKEVGAYVTGDGTLQTLITHLAVRMADQGNNFRKVFMEFDKSGSGELAYEEIVMLIRRQLPQLNHAELRALVNYLHEIDVDGNGKLSYNELWTAVQRAPILRAARRDLRRVAGLAKTPAEKEAALRRAHTHKKTFSAGLELEDFSP</sequence>
<keyword evidence="2" id="KW-0963">Cytoplasm</keyword>
<evidence type="ECO:0000256" key="8">
    <source>
        <dbReference type="ARBA" id="ARBA00023273"/>
    </source>
</evidence>
<dbReference type="InterPro" id="IPR050958">
    <property type="entry name" value="Cell_Adh-Cytoskel_Orgn"/>
</dbReference>
<feature type="domain" description="EF-hand" evidence="10">
    <location>
        <begin position="1318"/>
        <end position="1353"/>
    </location>
</feature>
<protein>
    <submittedName>
        <fullName evidence="12">Uncharacterized protein</fullName>
    </submittedName>
</protein>
<dbReference type="PROSITE" id="PS50222">
    <property type="entry name" value="EF_HAND_2"/>
    <property type="match status" value="3"/>
</dbReference>
<dbReference type="GO" id="GO:0030030">
    <property type="term" value="P:cell projection organization"/>
    <property type="evidence" value="ECO:0007669"/>
    <property type="project" value="UniProtKB-KW"/>
</dbReference>
<evidence type="ECO:0000259" key="10">
    <source>
        <dbReference type="PROSITE" id="PS50222"/>
    </source>
</evidence>
<feature type="domain" description="EF-hand" evidence="10">
    <location>
        <begin position="1357"/>
        <end position="1392"/>
    </location>
</feature>
<dbReference type="PANTHER" id="PTHR45080:SF8">
    <property type="entry name" value="IG-LIKE DOMAIN-CONTAINING PROTEIN"/>
    <property type="match status" value="1"/>
</dbReference>
<dbReference type="EMBL" id="JALJOR010000002">
    <property type="protein sequence ID" value="KAK9824277.1"/>
    <property type="molecule type" value="Genomic_DNA"/>
</dbReference>
<evidence type="ECO:0000313" key="13">
    <source>
        <dbReference type="Proteomes" id="UP001489004"/>
    </source>
</evidence>
<dbReference type="PROSITE" id="PS50835">
    <property type="entry name" value="IG_LIKE"/>
    <property type="match status" value="6"/>
</dbReference>
<feature type="domain" description="Ig-like" evidence="11">
    <location>
        <begin position="773"/>
        <end position="853"/>
    </location>
</feature>
<dbReference type="GO" id="GO:0007156">
    <property type="term" value="P:homophilic cell adhesion via plasma membrane adhesion molecules"/>
    <property type="evidence" value="ECO:0007669"/>
    <property type="project" value="TreeGrafter"/>
</dbReference>
<keyword evidence="9" id="KW-0175">Coiled coil</keyword>
<dbReference type="SMART" id="SM00408">
    <property type="entry name" value="IGc2"/>
    <property type="match status" value="6"/>
</dbReference>
<keyword evidence="3" id="KW-0732">Signal</keyword>
<keyword evidence="7" id="KW-0206">Cytoskeleton</keyword>
<dbReference type="Pfam" id="PF07162">
    <property type="entry name" value="B9-C2"/>
    <property type="match status" value="1"/>
</dbReference>
<organism evidence="12 13">
    <name type="scientific">[Myrmecia] bisecta</name>
    <dbReference type="NCBI Taxonomy" id="41462"/>
    <lineage>
        <taxon>Eukaryota</taxon>
        <taxon>Viridiplantae</taxon>
        <taxon>Chlorophyta</taxon>
        <taxon>core chlorophytes</taxon>
        <taxon>Trebouxiophyceae</taxon>
        <taxon>Trebouxiales</taxon>
        <taxon>Trebouxiaceae</taxon>
        <taxon>Myrmecia</taxon>
    </lineage>
</organism>
<dbReference type="GO" id="GO:0005509">
    <property type="term" value="F:calcium ion binding"/>
    <property type="evidence" value="ECO:0007669"/>
    <property type="project" value="InterPro"/>
</dbReference>
<dbReference type="PANTHER" id="PTHR45080">
    <property type="entry name" value="CONTACTIN 5"/>
    <property type="match status" value="1"/>
</dbReference>
<evidence type="ECO:0000256" key="3">
    <source>
        <dbReference type="ARBA" id="ARBA00022729"/>
    </source>
</evidence>
<comment type="caution">
    <text evidence="12">The sequence shown here is derived from an EMBL/GenBank/DDBJ whole genome shotgun (WGS) entry which is preliminary data.</text>
</comment>
<proteinExistence type="predicted"/>
<feature type="domain" description="EF-hand" evidence="10">
    <location>
        <begin position="1224"/>
        <end position="1259"/>
    </location>
</feature>
<keyword evidence="13" id="KW-1185">Reference proteome</keyword>
<dbReference type="Pfam" id="PF13927">
    <property type="entry name" value="Ig_3"/>
    <property type="match status" value="3"/>
</dbReference>
<feature type="domain" description="Ig-like" evidence="11">
    <location>
        <begin position="946"/>
        <end position="1030"/>
    </location>
</feature>
<dbReference type="SUPFAM" id="SSF48726">
    <property type="entry name" value="Immunoglobulin"/>
    <property type="match status" value="7"/>
</dbReference>
<feature type="domain" description="Ig-like" evidence="11">
    <location>
        <begin position="575"/>
        <end position="657"/>
    </location>
</feature>
<dbReference type="GO" id="GO:0005886">
    <property type="term" value="C:plasma membrane"/>
    <property type="evidence" value="ECO:0007669"/>
    <property type="project" value="TreeGrafter"/>
</dbReference>
<evidence type="ECO:0000256" key="4">
    <source>
        <dbReference type="ARBA" id="ARBA00022794"/>
    </source>
</evidence>
<keyword evidence="4" id="KW-0970">Cilium biogenesis/degradation</keyword>
<dbReference type="CDD" id="cd00096">
    <property type="entry name" value="Ig"/>
    <property type="match status" value="1"/>
</dbReference>
<feature type="domain" description="Ig-like" evidence="11">
    <location>
        <begin position="861"/>
        <end position="941"/>
    </location>
</feature>
<dbReference type="Gene3D" id="1.10.238.10">
    <property type="entry name" value="EF-hand"/>
    <property type="match status" value="1"/>
</dbReference>
<feature type="domain" description="Ig-like" evidence="11">
    <location>
        <begin position="1038"/>
        <end position="1119"/>
    </location>
</feature>
<accession>A0AAW1QS44</accession>
<evidence type="ECO:0000256" key="1">
    <source>
        <dbReference type="ARBA" id="ARBA00004120"/>
    </source>
</evidence>
<dbReference type="InterPro" id="IPR013783">
    <property type="entry name" value="Ig-like_fold"/>
</dbReference>
<dbReference type="PROSITE" id="PS51381">
    <property type="entry name" value="C2_B9"/>
    <property type="match status" value="1"/>
</dbReference>
<keyword evidence="6" id="KW-1015">Disulfide bond</keyword>
<dbReference type="InterPro" id="IPR003598">
    <property type="entry name" value="Ig_sub2"/>
</dbReference>
<evidence type="ECO:0000313" key="12">
    <source>
        <dbReference type="EMBL" id="KAK9824277.1"/>
    </source>
</evidence>
<evidence type="ECO:0000256" key="7">
    <source>
        <dbReference type="ARBA" id="ARBA00023212"/>
    </source>
</evidence>
<dbReference type="InterPro" id="IPR002048">
    <property type="entry name" value="EF_hand_dom"/>
</dbReference>
<reference evidence="12 13" key="1">
    <citation type="journal article" date="2024" name="Nat. Commun.">
        <title>Phylogenomics reveals the evolutionary origins of lichenization in chlorophyte algae.</title>
        <authorList>
            <person name="Puginier C."/>
            <person name="Libourel C."/>
            <person name="Otte J."/>
            <person name="Skaloud P."/>
            <person name="Haon M."/>
            <person name="Grisel S."/>
            <person name="Petersen M."/>
            <person name="Berrin J.G."/>
            <person name="Delaux P.M."/>
            <person name="Dal Grande F."/>
            <person name="Keller J."/>
        </authorList>
    </citation>
    <scope>NUCLEOTIDE SEQUENCE [LARGE SCALE GENOMIC DNA]</scope>
    <source>
        <strain evidence="12 13">SAG 2043</strain>
    </source>
</reference>
<feature type="domain" description="Ig-like" evidence="11">
    <location>
        <begin position="675"/>
        <end position="749"/>
    </location>
</feature>
<evidence type="ECO:0000256" key="2">
    <source>
        <dbReference type="ARBA" id="ARBA00022490"/>
    </source>
</evidence>
<dbReference type="GO" id="GO:0050808">
    <property type="term" value="P:synapse organization"/>
    <property type="evidence" value="ECO:0007669"/>
    <property type="project" value="TreeGrafter"/>
</dbReference>
<name>A0AAW1QS44_9CHLO</name>
<dbReference type="SUPFAM" id="SSF47473">
    <property type="entry name" value="EF-hand"/>
    <property type="match status" value="1"/>
</dbReference>
<dbReference type="InterPro" id="IPR007110">
    <property type="entry name" value="Ig-like_dom"/>
</dbReference>
<dbReference type="InterPro" id="IPR003599">
    <property type="entry name" value="Ig_sub"/>
</dbReference>
<dbReference type="CDD" id="cd00051">
    <property type="entry name" value="EFh"/>
    <property type="match status" value="1"/>
</dbReference>
<dbReference type="SMART" id="SM00409">
    <property type="entry name" value="IG"/>
    <property type="match status" value="7"/>
</dbReference>
<evidence type="ECO:0000256" key="5">
    <source>
        <dbReference type="ARBA" id="ARBA00022837"/>
    </source>
</evidence>
<dbReference type="Gene3D" id="2.60.40.10">
    <property type="entry name" value="Immunoglobulins"/>
    <property type="match status" value="7"/>
</dbReference>
<dbReference type="Pfam" id="PF13499">
    <property type="entry name" value="EF-hand_7"/>
    <property type="match status" value="1"/>
</dbReference>
<feature type="coiled-coil region" evidence="9">
    <location>
        <begin position="42"/>
        <end position="69"/>
    </location>
</feature>
<dbReference type="Proteomes" id="UP001489004">
    <property type="component" value="Unassembled WGS sequence"/>
</dbReference>
<evidence type="ECO:0000256" key="6">
    <source>
        <dbReference type="ARBA" id="ARBA00023157"/>
    </source>
</evidence>
<dbReference type="InterPro" id="IPR018247">
    <property type="entry name" value="EF_Hand_1_Ca_BS"/>
</dbReference>
<comment type="subcellular location">
    <subcellularLocation>
        <location evidence="1">Cytoplasm</location>
        <location evidence="1">Cytoskeleton</location>
        <location evidence="1">Cilium basal body</location>
    </subcellularLocation>
</comment>
<gene>
    <name evidence="12" type="ORF">WJX72_009110</name>
</gene>
<dbReference type="InterPro" id="IPR011992">
    <property type="entry name" value="EF-hand-dom_pair"/>
</dbReference>
<dbReference type="PROSITE" id="PS00018">
    <property type="entry name" value="EF_HAND_1"/>
    <property type="match status" value="2"/>
</dbReference>
<dbReference type="InterPro" id="IPR013098">
    <property type="entry name" value="Ig_I-set"/>
</dbReference>